<name>A0A2W7RZ56_9BACT</name>
<dbReference type="EMBL" id="QKZV01000001">
    <property type="protein sequence ID" value="PZX65811.1"/>
    <property type="molecule type" value="Genomic_DNA"/>
</dbReference>
<comment type="similarity">
    <text evidence="2 6">Belongs to the FKBP-type PPIase family.</text>
</comment>
<keyword evidence="7" id="KW-0732">Signal</keyword>
<keyword evidence="10" id="KW-1185">Reference proteome</keyword>
<dbReference type="PANTHER" id="PTHR43811:SF19">
    <property type="entry name" value="39 KDA FK506-BINDING NUCLEAR PROTEIN"/>
    <property type="match status" value="1"/>
</dbReference>
<accession>A0A2W7RZ56</accession>
<evidence type="ECO:0000256" key="3">
    <source>
        <dbReference type="ARBA" id="ARBA00023110"/>
    </source>
</evidence>
<feature type="domain" description="PPIase FKBP-type" evidence="8">
    <location>
        <begin position="74"/>
        <end position="158"/>
    </location>
</feature>
<evidence type="ECO:0000313" key="9">
    <source>
        <dbReference type="EMBL" id="PZX65811.1"/>
    </source>
</evidence>
<keyword evidence="4 5" id="KW-0413">Isomerase</keyword>
<evidence type="ECO:0000256" key="4">
    <source>
        <dbReference type="ARBA" id="ARBA00023235"/>
    </source>
</evidence>
<dbReference type="EC" id="5.2.1.8" evidence="6"/>
<sequence>MIKTLFYCCITAFVFAACSKSNSGTQSCQPASVASEKNAMAAYCTANGINYQTDTSGIMYQIINPGTGATPTLNSRIFITYSGKLLNGTTFDAQTNAAQTGWLLSSLIPGWQIALPFIKKGGEIKIVIPSSLAYGCTGAGPIPPNAPLFFDINLVDVQ</sequence>
<dbReference type="AlphaFoldDB" id="A0A2W7RZ56"/>
<dbReference type="PANTHER" id="PTHR43811">
    <property type="entry name" value="FKBP-TYPE PEPTIDYL-PROLYL CIS-TRANS ISOMERASE FKPA"/>
    <property type="match status" value="1"/>
</dbReference>
<organism evidence="9 10">
    <name type="scientific">Hydrotalea sandarakina</name>
    <dbReference type="NCBI Taxonomy" id="1004304"/>
    <lineage>
        <taxon>Bacteria</taxon>
        <taxon>Pseudomonadati</taxon>
        <taxon>Bacteroidota</taxon>
        <taxon>Chitinophagia</taxon>
        <taxon>Chitinophagales</taxon>
        <taxon>Chitinophagaceae</taxon>
        <taxon>Hydrotalea</taxon>
    </lineage>
</organism>
<dbReference type="OrthoDB" id="9814548at2"/>
<evidence type="ECO:0000256" key="1">
    <source>
        <dbReference type="ARBA" id="ARBA00000971"/>
    </source>
</evidence>
<evidence type="ECO:0000256" key="5">
    <source>
        <dbReference type="PROSITE-ProRule" id="PRU00277"/>
    </source>
</evidence>
<dbReference type="Gene3D" id="3.10.50.40">
    <property type="match status" value="1"/>
</dbReference>
<evidence type="ECO:0000259" key="8">
    <source>
        <dbReference type="PROSITE" id="PS50059"/>
    </source>
</evidence>
<dbReference type="Proteomes" id="UP000249720">
    <property type="component" value="Unassembled WGS sequence"/>
</dbReference>
<dbReference type="InterPro" id="IPR001179">
    <property type="entry name" value="PPIase_FKBP_dom"/>
</dbReference>
<evidence type="ECO:0000256" key="7">
    <source>
        <dbReference type="SAM" id="SignalP"/>
    </source>
</evidence>
<reference evidence="9 10" key="1">
    <citation type="submission" date="2018-06" db="EMBL/GenBank/DDBJ databases">
        <title>Genomic Encyclopedia of Archaeal and Bacterial Type Strains, Phase II (KMG-II): from individual species to whole genera.</title>
        <authorList>
            <person name="Goeker M."/>
        </authorList>
    </citation>
    <scope>NUCLEOTIDE SEQUENCE [LARGE SCALE GENOMIC DNA]</scope>
    <source>
        <strain evidence="9 10">DSM 23241</strain>
    </source>
</reference>
<gene>
    <name evidence="9" type="ORF">LX80_00304</name>
</gene>
<keyword evidence="3 5" id="KW-0697">Rotamase</keyword>
<proteinExistence type="inferred from homology"/>
<dbReference type="SUPFAM" id="SSF54534">
    <property type="entry name" value="FKBP-like"/>
    <property type="match status" value="1"/>
</dbReference>
<feature type="signal peptide" evidence="7">
    <location>
        <begin position="1"/>
        <end position="16"/>
    </location>
</feature>
<evidence type="ECO:0000256" key="6">
    <source>
        <dbReference type="RuleBase" id="RU003915"/>
    </source>
</evidence>
<feature type="chain" id="PRO_5015938299" description="Peptidyl-prolyl cis-trans isomerase" evidence="7">
    <location>
        <begin position="17"/>
        <end position="158"/>
    </location>
</feature>
<evidence type="ECO:0000313" key="10">
    <source>
        <dbReference type="Proteomes" id="UP000249720"/>
    </source>
</evidence>
<comment type="catalytic activity">
    <reaction evidence="1 5 6">
        <text>[protein]-peptidylproline (omega=180) = [protein]-peptidylproline (omega=0)</text>
        <dbReference type="Rhea" id="RHEA:16237"/>
        <dbReference type="Rhea" id="RHEA-COMP:10747"/>
        <dbReference type="Rhea" id="RHEA-COMP:10748"/>
        <dbReference type="ChEBI" id="CHEBI:83833"/>
        <dbReference type="ChEBI" id="CHEBI:83834"/>
        <dbReference type="EC" id="5.2.1.8"/>
    </reaction>
</comment>
<comment type="caution">
    <text evidence="9">The sequence shown here is derived from an EMBL/GenBank/DDBJ whole genome shotgun (WGS) entry which is preliminary data.</text>
</comment>
<dbReference type="PROSITE" id="PS51257">
    <property type="entry name" value="PROKAR_LIPOPROTEIN"/>
    <property type="match status" value="1"/>
</dbReference>
<dbReference type="Pfam" id="PF00254">
    <property type="entry name" value="FKBP_C"/>
    <property type="match status" value="1"/>
</dbReference>
<dbReference type="PROSITE" id="PS50059">
    <property type="entry name" value="FKBP_PPIASE"/>
    <property type="match status" value="1"/>
</dbReference>
<dbReference type="RefSeq" id="WP_111293266.1">
    <property type="nucleotide sequence ID" value="NZ_QKZV01000001.1"/>
</dbReference>
<protein>
    <recommendedName>
        <fullName evidence="6">Peptidyl-prolyl cis-trans isomerase</fullName>
        <ecNumber evidence="6">5.2.1.8</ecNumber>
    </recommendedName>
</protein>
<dbReference type="InterPro" id="IPR046357">
    <property type="entry name" value="PPIase_dom_sf"/>
</dbReference>
<evidence type="ECO:0000256" key="2">
    <source>
        <dbReference type="ARBA" id="ARBA00006577"/>
    </source>
</evidence>
<dbReference type="GO" id="GO:0003755">
    <property type="term" value="F:peptidyl-prolyl cis-trans isomerase activity"/>
    <property type="evidence" value="ECO:0007669"/>
    <property type="project" value="UniProtKB-UniRule"/>
</dbReference>